<evidence type="ECO:0000313" key="1">
    <source>
        <dbReference type="EMBL" id="GAA2521092.1"/>
    </source>
</evidence>
<dbReference type="EMBL" id="BAAARY010000006">
    <property type="protein sequence ID" value="GAA2521092.1"/>
    <property type="molecule type" value="Genomic_DNA"/>
</dbReference>
<name>A0ABN3NGS7_9ACTN</name>
<reference evidence="1 2" key="1">
    <citation type="journal article" date="2019" name="Int. J. Syst. Evol. Microbiol.">
        <title>The Global Catalogue of Microorganisms (GCM) 10K type strain sequencing project: providing services to taxonomists for standard genome sequencing and annotation.</title>
        <authorList>
            <consortium name="The Broad Institute Genomics Platform"/>
            <consortium name="The Broad Institute Genome Sequencing Center for Infectious Disease"/>
            <person name="Wu L."/>
            <person name="Ma J."/>
        </authorList>
    </citation>
    <scope>NUCLEOTIDE SEQUENCE [LARGE SCALE GENOMIC DNA]</scope>
    <source>
        <strain evidence="1 2">JCM 3367</strain>
    </source>
</reference>
<comment type="caution">
    <text evidence="1">The sequence shown here is derived from an EMBL/GenBank/DDBJ whole genome shotgun (WGS) entry which is preliminary data.</text>
</comment>
<keyword evidence="2" id="KW-1185">Reference proteome</keyword>
<proteinExistence type="predicted"/>
<sequence>MVKKVLTWGGLAFLLFFVAFRPESAAEVFKSIGAAIGDIAQGLGEFFTNLVA</sequence>
<accession>A0ABN3NGS7</accession>
<dbReference type="RefSeq" id="WP_344171274.1">
    <property type="nucleotide sequence ID" value="NZ_BAAARY010000006.1"/>
</dbReference>
<protein>
    <submittedName>
        <fullName evidence="1">Uncharacterized protein</fullName>
    </submittedName>
</protein>
<dbReference type="Proteomes" id="UP001499978">
    <property type="component" value="Unassembled WGS sequence"/>
</dbReference>
<evidence type="ECO:0000313" key="2">
    <source>
        <dbReference type="Proteomes" id="UP001499978"/>
    </source>
</evidence>
<organism evidence="1 2">
    <name type="scientific">Pilimelia columellifera subsp. columellifera</name>
    <dbReference type="NCBI Taxonomy" id="706583"/>
    <lineage>
        <taxon>Bacteria</taxon>
        <taxon>Bacillati</taxon>
        <taxon>Actinomycetota</taxon>
        <taxon>Actinomycetes</taxon>
        <taxon>Micromonosporales</taxon>
        <taxon>Micromonosporaceae</taxon>
        <taxon>Pilimelia</taxon>
    </lineage>
</organism>
<gene>
    <name evidence="1" type="ORF">GCM10010201_18610</name>
</gene>